<keyword evidence="1 5" id="KW-0813">Transport</keyword>
<keyword evidence="2 5" id="KW-0479">Metal-binding</keyword>
<dbReference type="GO" id="GO:0009055">
    <property type="term" value="F:electron transfer activity"/>
    <property type="evidence" value="ECO:0007669"/>
    <property type="project" value="InterPro"/>
</dbReference>
<evidence type="ECO:0000256" key="1">
    <source>
        <dbReference type="ARBA" id="ARBA00022448"/>
    </source>
</evidence>
<proteinExistence type="predicted"/>
<evidence type="ECO:0000313" key="8">
    <source>
        <dbReference type="Proteomes" id="UP000051221"/>
    </source>
</evidence>
<dbReference type="Gene3D" id="2.60.40.420">
    <property type="entry name" value="Cupredoxins - blue copper proteins"/>
    <property type="match status" value="1"/>
</dbReference>
<dbReference type="PANTHER" id="PTHR38439">
    <property type="entry name" value="AURACYANIN-B"/>
    <property type="match status" value="1"/>
</dbReference>
<dbReference type="Pfam" id="PF00127">
    <property type="entry name" value="Copper-bind"/>
    <property type="match status" value="1"/>
</dbReference>
<protein>
    <recommendedName>
        <fullName evidence="5">Azurin</fullName>
    </recommendedName>
</protein>
<dbReference type="GO" id="GO:0005507">
    <property type="term" value="F:copper ion binding"/>
    <property type="evidence" value="ECO:0007669"/>
    <property type="project" value="UniProtKB-UniRule"/>
</dbReference>
<keyword evidence="4 5" id="KW-0186">Copper</keyword>
<comment type="function">
    <text evidence="5">Transfers electrons from cytochrome c551 to cytochrome oxidase.</text>
</comment>
<keyword evidence="5" id="KW-0732">Signal</keyword>
<dbReference type="InterPro" id="IPR014068">
    <property type="entry name" value="Azurin"/>
</dbReference>
<dbReference type="InterPro" id="IPR008972">
    <property type="entry name" value="Cupredoxin"/>
</dbReference>
<organism evidence="7 8">
    <name type="scientific">Vibrio furnissii</name>
    <dbReference type="NCBI Taxonomy" id="29494"/>
    <lineage>
        <taxon>Bacteria</taxon>
        <taxon>Pseudomonadati</taxon>
        <taxon>Pseudomonadota</taxon>
        <taxon>Gammaproteobacteria</taxon>
        <taxon>Vibrionales</taxon>
        <taxon>Vibrionaceae</taxon>
        <taxon>Vibrio</taxon>
    </lineage>
</organism>
<evidence type="ECO:0000256" key="5">
    <source>
        <dbReference type="RuleBase" id="RU363017"/>
    </source>
</evidence>
<dbReference type="InParanoid" id="A0A0Q2R3M0"/>
<sequence length="150" mass="16156">MTLRTLSFAFFLTAISTSSYANSECELTIEANDMMQFSKQSLAVPATCIDVTLTLNHTGKLPAQSMGHNIVITDTANLQTVATEGMSAGIENDYVKPDDSRVYAHTKVVGGGESTTITFSTANLVAGGDYSFFCSFPGHWAIMKGTFEFK</sequence>
<evidence type="ECO:0000256" key="4">
    <source>
        <dbReference type="ARBA" id="ARBA00023008"/>
    </source>
</evidence>
<dbReference type="CDD" id="cd13922">
    <property type="entry name" value="Azurin"/>
    <property type="match status" value="1"/>
</dbReference>
<dbReference type="NCBIfam" id="TIGR02695">
    <property type="entry name" value="azurin"/>
    <property type="match status" value="1"/>
</dbReference>
<dbReference type="RefSeq" id="WP_055465692.1">
    <property type="nucleotide sequence ID" value="NZ_LKHS01000005.1"/>
</dbReference>
<dbReference type="Proteomes" id="UP000051221">
    <property type="component" value="Unassembled WGS sequence"/>
</dbReference>
<dbReference type="InterPro" id="IPR000923">
    <property type="entry name" value="BlueCu_1"/>
</dbReference>
<evidence type="ECO:0000259" key="6">
    <source>
        <dbReference type="Pfam" id="PF00127"/>
    </source>
</evidence>
<keyword evidence="3 5" id="KW-0249">Electron transport</keyword>
<evidence type="ECO:0000313" key="7">
    <source>
        <dbReference type="EMBL" id="KQH86773.1"/>
    </source>
</evidence>
<reference evidence="7 8" key="1">
    <citation type="submission" date="2015-08" db="EMBL/GenBank/DDBJ databases">
        <title>Antibacterial properties of a collection of Vibrionaceae strains.</title>
        <authorList>
            <person name="Giubergia S."/>
        </authorList>
    </citation>
    <scope>NUCLEOTIDE SEQUENCE [LARGE SCALE GENOMIC DNA]</scope>
    <source>
        <strain evidence="7 8">S0821</strain>
    </source>
</reference>
<dbReference type="EMBL" id="LKHS01000005">
    <property type="protein sequence ID" value="KQH86773.1"/>
    <property type="molecule type" value="Genomic_DNA"/>
</dbReference>
<dbReference type="InterPro" id="IPR028871">
    <property type="entry name" value="BlueCu_1_BS"/>
</dbReference>
<keyword evidence="8" id="KW-1185">Reference proteome</keyword>
<dbReference type="AlphaFoldDB" id="A0A0Q2R3M0"/>
<dbReference type="InterPro" id="IPR050845">
    <property type="entry name" value="Cu-binding_ET"/>
</dbReference>
<keyword evidence="5" id="KW-0574">Periplasm</keyword>
<comment type="caution">
    <text evidence="7">The sequence shown here is derived from an EMBL/GenBank/DDBJ whole genome shotgun (WGS) entry which is preliminary data.</text>
</comment>
<feature type="signal peptide" evidence="5">
    <location>
        <begin position="1"/>
        <end position="21"/>
    </location>
</feature>
<accession>A0A0Q2R3M0</accession>
<evidence type="ECO:0000256" key="3">
    <source>
        <dbReference type="ARBA" id="ARBA00022982"/>
    </source>
</evidence>
<feature type="chain" id="PRO_5006518700" description="Azurin" evidence="5">
    <location>
        <begin position="22"/>
        <end position="150"/>
    </location>
</feature>
<dbReference type="GO" id="GO:0042597">
    <property type="term" value="C:periplasmic space"/>
    <property type="evidence" value="ECO:0007669"/>
    <property type="project" value="UniProtKB-SubCell"/>
</dbReference>
<dbReference type="PANTHER" id="PTHR38439:SF2">
    <property type="entry name" value="OUTER MEMBRANE PROTEIN H.8"/>
    <property type="match status" value="1"/>
</dbReference>
<comment type="subcellular location">
    <subcellularLocation>
        <location evidence="5">Periplasm</location>
    </subcellularLocation>
</comment>
<dbReference type="SUPFAM" id="SSF49503">
    <property type="entry name" value="Cupredoxins"/>
    <property type="match status" value="1"/>
</dbReference>
<dbReference type="PROSITE" id="PS00196">
    <property type="entry name" value="COPPER_BLUE"/>
    <property type="match status" value="1"/>
</dbReference>
<gene>
    <name evidence="7" type="ORF">AMR76_06715</name>
</gene>
<evidence type="ECO:0000256" key="2">
    <source>
        <dbReference type="ARBA" id="ARBA00022723"/>
    </source>
</evidence>
<name>A0A0Q2R3M0_VIBFU</name>
<feature type="domain" description="Blue (type 1) copper" evidence="6">
    <location>
        <begin position="24"/>
        <end position="147"/>
    </location>
</feature>